<evidence type="ECO:0000313" key="16">
    <source>
        <dbReference type="EMBL" id="AGS06888.1"/>
    </source>
</evidence>
<dbReference type="InterPro" id="IPR045864">
    <property type="entry name" value="aa-tRNA-synth_II/BPL/LPL"/>
</dbReference>
<evidence type="ECO:0000313" key="17">
    <source>
        <dbReference type="Proteomes" id="UP000015216"/>
    </source>
</evidence>
<dbReference type="Pfam" id="PF02403">
    <property type="entry name" value="Seryl_tRNA_N"/>
    <property type="match status" value="1"/>
</dbReference>
<dbReference type="PROSITE" id="PS50862">
    <property type="entry name" value="AA_TRNA_LIGASE_II"/>
    <property type="match status" value="1"/>
</dbReference>
<keyword evidence="9 12" id="KW-0030">Aminoacyl-tRNA synthetase</keyword>
<feature type="binding site" evidence="12 13">
    <location>
        <position position="296"/>
    </location>
    <ligand>
        <name>L-serine</name>
        <dbReference type="ChEBI" id="CHEBI:33384"/>
    </ligand>
</feature>
<dbReference type="InterPro" id="IPR042103">
    <property type="entry name" value="SerRS_1_N_sf"/>
</dbReference>
<feature type="binding site" evidence="13">
    <location>
        <position position="394"/>
    </location>
    <ligand>
        <name>L-serine</name>
        <dbReference type="ChEBI" id="CHEBI:33384"/>
    </ligand>
</feature>
<dbReference type="OrthoDB" id="9804647at2"/>
<comment type="subunit">
    <text evidence="12">Homodimer. The tRNA molecule binds across the dimer.</text>
</comment>
<dbReference type="HOGENOM" id="CLU_023797_1_1_4"/>
<comment type="catalytic activity">
    <reaction evidence="10 12">
        <text>tRNA(Sec) + L-serine + ATP = L-seryl-tRNA(Sec) + AMP + diphosphate + H(+)</text>
        <dbReference type="Rhea" id="RHEA:42580"/>
        <dbReference type="Rhea" id="RHEA-COMP:9742"/>
        <dbReference type="Rhea" id="RHEA-COMP:10128"/>
        <dbReference type="ChEBI" id="CHEBI:15378"/>
        <dbReference type="ChEBI" id="CHEBI:30616"/>
        <dbReference type="ChEBI" id="CHEBI:33019"/>
        <dbReference type="ChEBI" id="CHEBI:33384"/>
        <dbReference type="ChEBI" id="CHEBI:78442"/>
        <dbReference type="ChEBI" id="CHEBI:78533"/>
        <dbReference type="ChEBI" id="CHEBI:456215"/>
        <dbReference type="EC" id="6.1.1.11"/>
    </reaction>
</comment>
<dbReference type="PRINTS" id="PR00981">
    <property type="entry name" value="TRNASYNTHSER"/>
</dbReference>
<gene>
    <name evidence="12 16" type="primary">serS</name>
    <name evidence="16" type="ORF">SSDC_00990</name>
</gene>
<dbReference type="InterPro" id="IPR002317">
    <property type="entry name" value="Ser-tRNA-ligase_type_1"/>
</dbReference>
<evidence type="ECO:0000256" key="1">
    <source>
        <dbReference type="ARBA" id="ARBA00004496"/>
    </source>
</evidence>
<reference evidence="16 17" key="1">
    <citation type="journal article" date="2013" name="Curr. Biol.">
        <title>Defensive bacteriome symbiont with a drastically reduced genome.</title>
        <authorList>
            <person name="Nakabachi A."/>
            <person name="Ueoka R."/>
            <person name="Oshima K."/>
            <person name="Teta R."/>
            <person name="Mangoni A."/>
            <person name="Gurgui M."/>
            <person name="Oldham N.J."/>
            <person name="van Echten-Deckert G."/>
            <person name="Okamura K."/>
            <person name="Yamamoto K."/>
            <person name="Inoue H."/>
            <person name="Ohkuma M."/>
            <person name="Hongoh Y."/>
            <person name="Miyagishima S.Y."/>
            <person name="Hattori M."/>
            <person name="Piel J."/>
            <person name="Fukatsu T."/>
        </authorList>
    </citation>
    <scope>NUCLEOTIDE SEQUENCE [LARGE SCALE GENOMIC DNA]</scope>
    <source>
        <strain evidence="16 17">DC</strain>
    </source>
</reference>
<evidence type="ECO:0000256" key="4">
    <source>
        <dbReference type="ARBA" id="ARBA00022490"/>
    </source>
</evidence>
<feature type="binding site" evidence="12 14">
    <location>
        <begin position="273"/>
        <end position="275"/>
    </location>
    <ligand>
        <name>ATP</name>
        <dbReference type="ChEBI" id="CHEBI:30616"/>
    </ligand>
</feature>
<dbReference type="STRING" id="669502.SSDC_00990"/>
<dbReference type="GO" id="GO:0004828">
    <property type="term" value="F:serine-tRNA ligase activity"/>
    <property type="evidence" value="ECO:0007669"/>
    <property type="project" value="UniProtKB-UniRule"/>
</dbReference>
<dbReference type="GO" id="GO:0006434">
    <property type="term" value="P:seryl-tRNA aminoacylation"/>
    <property type="evidence" value="ECO:0007669"/>
    <property type="project" value="UniProtKB-UniRule"/>
</dbReference>
<dbReference type="RefSeq" id="WP_020915463.1">
    <property type="nucleotide sequence ID" value="NC_021885.1"/>
</dbReference>
<sequence length="444" mass="50930">MIDIKLLRKNINTIASILLTRNFFLDVNEFHKIELERKKIQLYTENLRNKRKKISHKIGQMKGTINNKDIITSMTEKVIKIGNDLKSSSEKLKKIQLKLNKFILSIPNLPHKTTPIGLKESDNLELRKISNPPILNFVAKDHVDLGIELGLDLDSAIQITSARFSVLKGDIASLHRALTQFMLNTHINDHGYTECYIPYIVNENSLYGTGQLPKFEEDLFIVKRGGENENKVNEKLLYLIPTSEVPLLNLFRNKIICFDMLPIKLTAYSPCFRSESKSYGSDTRGIIRQHQFDKVEIVQIVNPDDSYHVLEEMLEHVENILKKLGLVYRIITLCTGQIGFSAAKTFDIEVWLPGQNIYREISSISNCEDFQARRLKSRFRKNKEKKQEMVHTLNGSGLAVGRTLVALLENFQRKDGSVDIPSVLHPYMNGVTSLKKITNKKYIF</sequence>
<evidence type="ECO:0000256" key="12">
    <source>
        <dbReference type="HAMAP-Rule" id="MF_00176"/>
    </source>
</evidence>
<dbReference type="eggNOG" id="COG0172">
    <property type="taxonomic scope" value="Bacteria"/>
</dbReference>
<dbReference type="GO" id="GO:0005737">
    <property type="term" value="C:cytoplasm"/>
    <property type="evidence" value="ECO:0007669"/>
    <property type="project" value="UniProtKB-SubCell"/>
</dbReference>
<dbReference type="AlphaFoldDB" id="S5RPU0"/>
<keyword evidence="4 12" id="KW-0963">Cytoplasm</keyword>
<comment type="catalytic activity">
    <reaction evidence="11 12">
        <text>tRNA(Ser) + L-serine + ATP = L-seryl-tRNA(Ser) + AMP + diphosphate + H(+)</text>
        <dbReference type="Rhea" id="RHEA:12292"/>
        <dbReference type="Rhea" id="RHEA-COMP:9669"/>
        <dbReference type="Rhea" id="RHEA-COMP:9703"/>
        <dbReference type="ChEBI" id="CHEBI:15378"/>
        <dbReference type="ChEBI" id="CHEBI:30616"/>
        <dbReference type="ChEBI" id="CHEBI:33019"/>
        <dbReference type="ChEBI" id="CHEBI:33384"/>
        <dbReference type="ChEBI" id="CHEBI:78442"/>
        <dbReference type="ChEBI" id="CHEBI:78533"/>
        <dbReference type="ChEBI" id="CHEBI:456215"/>
        <dbReference type="EC" id="6.1.1.11"/>
    </reaction>
</comment>
<feature type="binding site" evidence="12 14">
    <location>
        <begin position="360"/>
        <end position="363"/>
    </location>
    <ligand>
        <name>ATP</name>
        <dbReference type="ChEBI" id="CHEBI:30616"/>
    </ligand>
</feature>
<dbReference type="KEGG" id="ssdc:SSDC_00990"/>
<feature type="binding site" evidence="13">
    <location>
        <position position="242"/>
    </location>
    <ligand>
        <name>L-serine</name>
        <dbReference type="ChEBI" id="CHEBI:33384"/>
    </ligand>
</feature>
<comment type="subcellular location">
    <subcellularLocation>
        <location evidence="1 12">Cytoplasm</location>
    </subcellularLocation>
</comment>
<dbReference type="NCBIfam" id="TIGR00414">
    <property type="entry name" value="serS"/>
    <property type="match status" value="1"/>
</dbReference>
<keyword evidence="5 12" id="KW-0436">Ligase</keyword>
<dbReference type="EMBL" id="CP003468">
    <property type="protein sequence ID" value="AGS06888.1"/>
    <property type="molecule type" value="Genomic_DNA"/>
</dbReference>
<evidence type="ECO:0000256" key="5">
    <source>
        <dbReference type="ARBA" id="ARBA00022598"/>
    </source>
</evidence>
<comment type="domain">
    <text evidence="12">Consists of two distinct domains, a catalytic core and a N-terminal extension that is involved in tRNA binding.</text>
</comment>
<evidence type="ECO:0000256" key="7">
    <source>
        <dbReference type="ARBA" id="ARBA00022840"/>
    </source>
</evidence>
<dbReference type="InterPro" id="IPR006195">
    <property type="entry name" value="aa-tRNA-synth_II"/>
</dbReference>
<evidence type="ECO:0000256" key="14">
    <source>
        <dbReference type="PIRSR" id="PIRSR001529-2"/>
    </source>
</evidence>
<evidence type="ECO:0000256" key="2">
    <source>
        <dbReference type="ARBA" id="ARBA00005045"/>
    </source>
</evidence>
<dbReference type="UniPathway" id="UPA00906">
    <property type="reaction ID" value="UER00895"/>
</dbReference>
<dbReference type="Gene3D" id="1.10.287.40">
    <property type="entry name" value="Serine-tRNA synthetase, tRNA binding domain"/>
    <property type="match status" value="1"/>
</dbReference>
<dbReference type="PATRIC" id="fig|669502.6.peg.192"/>
<feature type="domain" description="Aminoacyl-transfer RNA synthetases class-II family profile" evidence="15">
    <location>
        <begin position="174"/>
        <end position="421"/>
    </location>
</feature>
<dbReference type="HAMAP" id="MF_00176">
    <property type="entry name" value="Ser_tRNA_synth_type1"/>
    <property type="match status" value="1"/>
</dbReference>
<dbReference type="GO" id="GO:0016260">
    <property type="term" value="P:selenocysteine biosynthetic process"/>
    <property type="evidence" value="ECO:0007669"/>
    <property type="project" value="UniProtKB-UniRule"/>
</dbReference>
<dbReference type="Pfam" id="PF00587">
    <property type="entry name" value="tRNA-synt_2b"/>
    <property type="match status" value="1"/>
</dbReference>
<dbReference type="InterPro" id="IPR010978">
    <property type="entry name" value="tRNA-bd_arm"/>
</dbReference>
<dbReference type="SUPFAM" id="SSF55681">
    <property type="entry name" value="Class II aaRS and biotin synthetases"/>
    <property type="match status" value="1"/>
</dbReference>
<comment type="pathway">
    <text evidence="2 12">Aminoacyl-tRNA biosynthesis; selenocysteinyl-tRNA(Sec) biosynthesis; L-seryl-tRNA(Sec) from L-serine and tRNA(Sec): step 1/1.</text>
</comment>
<keyword evidence="6 12" id="KW-0547">Nucleotide-binding</keyword>
<keyword evidence="17" id="KW-1185">Reference proteome</keyword>
<dbReference type="InterPro" id="IPR002314">
    <property type="entry name" value="aa-tRNA-synt_IIb"/>
</dbReference>
<organism evidence="16 17">
    <name type="scientific">Candidatus Profftella armatura</name>
    <dbReference type="NCBI Taxonomy" id="669502"/>
    <lineage>
        <taxon>Bacteria</taxon>
        <taxon>Pseudomonadati</taxon>
        <taxon>Pseudomonadota</taxon>
        <taxon>Betaproteobacteria</taxon>
        <taxon>Candidatus Profftella</taxon>
    </lineage>
</organism>
<dbReference type="PANTHER" id="PTHR43697">
    <property type="entry name" value="SERYL-TRNA SYNTHETASE"/>
    <property type="match status" value="1"/>
</dbReference>
<evidence type="ECO:0000256" key="10">
    <source>
        <dbReference type="ARBA" id="ARBA00047929"/>
    </source>
</evidence>
<evidence type="ECO:0000259" key="15">
    <source>
        <dbReference type="PROSITE" id="PS50862"/>
    </source>
</evidence>
<protein>
    <recommendedName>
        <fullName evidence="12">Serine--tRNA ligase</fullName>
        <ecNumber evidence="12">6.1.1.11</ecNumber>
    </recommendedName>
    <alternativeName>
        <fullName evidence="12">Seryl-tRNA synthetase</fullName>
        <shortName evidence="12">SerRS</shortName>
    </alternativeName>
    <alternativeName>
        <fullName evidence="12">Seryl-tRNA(Ser/Sec) synthetase</fullName>
    </alternativeName>
</protein>
<accession>S5RPU0</accession>
<dbReference type="CDD" id="cd00770">
    <property type="entry name" value="SerRS_core"/>
    <property type="match status" value="1"/>
</dbReference>
<dbReference type="PIRSF" id="PIRSF001529">
    <property type="entry name" value="Ser-tRNA-synth_IIa"/>
    <property type="match status" value="1"/>
</dbReference>
<dbReference type="GO" id="GO:0005524">
    <property type="term" value="F:ATP binding"/>
    <property type="evidence" value="ECO:0007669"/>
    <property type="project" value="UniProtKB-UniRule"/>
</dbReference>
<feature type="binding site" evidence="12">
    <location>
        <position position="396"/>
    </location>
    <ligand>
        <name>L-serine</name>
        <dbReference type="ChEBI" id="CHEBI:33384"/>
    </ligand>
</feature>
<evidence type="ECO:0000256" key="3">
    <source>
        <dbReference type="ARBA" id="ARBA00010728"/>
    </source>
</evidence>
<evidence type="ECO:0000256" key="9">
    <source>
        <dbReference type="ARBA" id="ARBA00023146"/>
    </source>
</evidence>
<dbReference type="GeneID" id="301553064"/>
<dbReference type="Gene3D" id="3.30.930.10">
    <property type="entry name" value="Bira Bifunctional Protein, Domain 2"/>
    <property type="match status" value="1"/>
</dbReference>
<evidence type="ECO:0000256" key="6">
    <source>
        <dbReference type="ARBA" id="ARBA00022741"/>
    </source>
</evidence>
<comment type="caution">
    <text evidence="12">Lacks conserved residue(s) required for the propagation of feature annotation.</text>
</comment>
<dbReference type="SUPFAM" id="SSF46589">
    <property type="entry name" value="tRNA-binding arm"/>
    <property type="match status" value="1"/>
</dbReference>
<evidence type="ECO:0000256" key="8">
    <source>
        <dbReference type="ARBA" id="ARBA00022917"/>
    </source>
</evidence>
<dbReference type="Proteomes" id="UP000015216">
    <property type="component" value="Chromosome"/>
</dbReference>
<evidence type="ECO:0000256" key="13">
    <source>
        <dbReference type="PIRSR" id="PIRSR001529-1"/>
    </source>
</evidence>
<proteinExistence type="inferred from homology"/>
<evidence type="ECO:0000256" key="11">
    <source>
        <dbReference type="ARBA" id="ARBA00048823"/>
    </source>
</evidence>
<dbReference type="PANTHER" id="PTHR43697:SF1">
    <property type="entry name" value="SERINE--TRNA LIGASE"/>
    <property type="match status" value="1"/>
</dbReference>
<dbReference type="EC" id="6.1.1.11" evidence="12"/>
<dbReference type="InterPro" id="IPR015866">
    <property type="entry name" value="Ser-tRNA-synth_1_N"/>
</dbReference>
<keyword evidence="8 12" id="KW-0648">Protein biosynthesis</keyword>
<keyword evidence="7 12" id="KW-0067">ATP-binding</keyword>
<name>S5RPU0_9PROT</name>
<feature type="binding site" evidence="13">
    <location>
        <position position="273"/>
    </location>
    <ligand>
        <name>L-serine</name>
        <dbReference type="ChEBI" id="CHEBI:33384"/>
    </ligand>
</feature>
<comment type="function">
    <text evidence="12">Catalyzes the attachment of serine to tRNA(Ser). Is also able to aminoacylate tRNA(Sec) with serine, to form the misacylated tRNA L-seryl-tRNA(Sec), which will be further converted into selenocysteinyl-tRNA(Sec).</text>
</comment>
<comment type="similarity">
    <text evidence="3 12">Belongs to the class-II aminoacyl-tRNA synthetase family. Type-1 seryl-tRNA synthetase subfamily.</text>
</comment>
<dbReference type="InterPro" id="IPR033729">
    <property type="entry name" value="SerRS_core"/>
</dbReference>
<feature type="binding site" evidence="12">
    <location>
        <begin position="242"/>
        <end position="244"/>
    </location>
    <ligand>
        <name>L-serine</name>
        <dbReference type="ChEBI" id="CHEBI:33384"/>
    </ligand>
</feature>